<feature type="domain" description="Kinesin motor" evidence="3">
    <location>
        <begin position="1"/>
        <end position="118"/>
    </location>
</feature>
<dbReference type="EMBL" id="JACXVP010000463">
    <property type="protein sequence ID" value="KAG5567875.1"/>
    <property type="molecule type" value="Genomic_DNA"/>
</dbReference>
<comment type="caution">
    <text evidence="2">Lacks conserved residue(s) required for the propagation of feature annotation.</text>
</comment>
<dbReference type="GO" id="GO:0005524">
    <property type="term" value="F:ATP binding"/>
    <property type="evidence" value="ECO:0007669"/>
    <property type="project" value="InterPro"/>
</dbReference>
<evidence type="ECO:0000313" key="5">
    <source>
        <dbReference type="Proteomes" id="UP000824120"/>
    </source>
</evidence>
<dbReference type="Gene3D" id="3.40.850.10">
    <property type="entry name" value="Kinesin motor domain"/>
    <property type="match status" value="1"/>
</dbReference>
<dbReference type="Proteomes" id="UP000824120">
    <property type="component" value="Unassembled WGS sequence"/>
</dbReference>
<dbReference type="GO" id="GO:0051225">
    <property type="term" value="P:spindle assembly"/>
    <property type="evidence" value="ECO:0007669"/>
    <property type="project" value="TreeGrafter"/>
</dbReference>
<evidence type="ECO:0000313" key="4">
    <source>
        <dbReference type="EMBL" id="KAG5567875.1"/>
    </source>
</evidence>
<reference evidence="4" key="1">
    <citation type="submission" date="2020-09" db="EMBL/GenBank/DDBJ databases">
        <title>De no assembly of potato wild relative species, Solanum commersonii.</title>
        <authorList>
            <person name="Cho K."/>
        </authorList>
    </citation>
    <scope>NUCLEOTIDE SEQUENCE</scope>
    <source>
        <strain evidence="4">LZ3.2</strain>
        <tissue evidence="4">Leaf</tissue>
    </source>
</reference>
<name>A0A9J5VXD0_SOLCO</name>
<organism evidence="4 5">
    <name type="scientific">Solanum commersonii</name>
    <name type="common">Commerson's wild potato</name>
    <name type="synonym">Commerson's nightshade</name>
    <dbReference type="NCBI Taxonomy" id="4109"/>
    <lineage>
        <taxon>Eukaryota</taxon>
        <taxon>Viridiplantae</taxon>
        <taxon>Streptophyta</taxon>
        <taxon>Embryophyta</taxon>
        <taxon>Tracheophyta</taxon>
        <taxon>Spermatophyta</taxon>
        <taxon>Magnoliopsida</taxon>
        <taxon>eudicotyledons</taxon>
        <taxon>Gunneridae</taxon>
        <taxon>Pentapetalae</taxon>
        <taxon>asterids</taxon>
        <taxon>lamiids</taxon>
        <taxon>Solanales</taxon>
        <taxon>Solanaceae</taxon>
        <taxon>Solanoideae</taxon>
        <taxon>Solaneae</taxon>
        <taxon>Solanum</taxon>
    </lineage>
</organism>
<gene>
    <name evidence="4" type="ORF">H5410_065111</name>
</gene>
<evidence type="ECO:0000256" key="1">
    <source>
        <dbReference type="ARBA" id="ARBA00023175"/>
    </source>
</evidence>
<dbReference type="GO" id="GO:0005871">
    <property type="term" value="C:kinesin complex"/>
    <property type="evidence" value="ECO:0007669"/>
    <property type="project" value="TreeGrafter"/>
</dbReference>
<dbReference type="OrthoDB" id="1300566at2759"/>
<dbReference type="PROSITE" id="PS50067">
    <property type="entry name" value="KINESIN_MOTOR_2"/>
    <property type="match status" value="1"/>
</dbReference>
<dbReference type="SUPFAM" id="SSF52540">
    <property type="entry name" value="P-loop containing nucleoside triphosphate hydrolases"/>
    <property type="match status" value="1"/>
</dbReference>
<feature type="non-terminal residue" evidence="4">
    <location>
        <position position="118"/>
    </location>
</feature>
<dbReference type="AlphaFoldDB" id="A0A9J5VXD0"/>
<dbReference type="InterPro" id="IPR027640">
    <property type="entry name" value="Kinesin-like_fam"/>
</dbReference>
<dbReference type="InterPro" id="IPR001752">
    <property type="entry name" value="Kinesin_motor_dom"/>
</dbReference>
<keyword evidence="1" id="KW-0505">Motor protein</keyword>
<dbReference type="PANTHER" id="PTHR24115">
    <property type="entry name" value="KINESIN-RELATED"/>
    <property type="match status" value="1"/>
</dbReference>
<dbReference type="InterPro" id="IPR036961">
    <property type="entry name" value="Kinesin_motor_dom_sf"/>
</dbReference>
<dbReference type="InterPro" id="IPR027417">
    <property type="entry name" value="P-loop_NTPase"/>
</dbReference>
<proteinExistence type="inferred from homology"/>
<protein>
    <recommendedName>
        <fullName evidence="3">Kinesin motor domain-containing protein</fullName>
    </recommendedName>
</protein>
<dbReference type="GO" id="GO:0003777">
    <property type="term" value="F:microtubule motor activity"/>
    <property type="evidence" value="ECO:0007669"/>
    <property type="project" value="InterPro"/>
</dbReference>
<dbReference type="Pfam" id="PF00225">
    <property type="entry name" value="Kinesin"/>
    <property type="match status" value="1"/>
</dbReference>
<dbReference type="GO" id="GO:0008017">
    <property type="term" value="F:microtubule binding"/>
    <property type="evidence" value="ECO:0007669"/>
    <property type="project" value="InterPro"/>
</dbReference>
<dbReference type="GO" id="GO:0005874">
    <property type="term" value="C:microtubule"/>
    <property type="evidence" value="ECO:0007669"/>
    <property type="project" value="TreeGrafter"/>
</dbReference>
<dbReference type="PANTHER" id="PTHR24115:SF833">
    <property type="entry name" value="KINESIN-LIKE PROTEIN KIN-14T"/>
    <property type="match status" value="1"/>
</dbReference>
<dbReference type="GO" id="GO:0016887">
    <property type="term" value="F:ATP hydrolysis activity"/>
    <property type="evidence" value="ECO:0007669"/>
    <property type="project" value="TreeGrafter"/>
</dbReference>
<comment type="similarity">
    <text evidence="2">Belongs to the TRAFAC class myosin-kinesin ATPase superfamily. Kinesin family.</text>
</comment>
<comment type="caution">
    <text evidence="4">The sequence shown here is derived from an EMBL/GenBank/DDBJ whole genome shotgun (WGS) entry which is preliminary data.</text>
</comment>
<dbReference type="GO" id="GO:0007018">
    <property type="term" value="P:microtubule-based movement"/>
    <property type="evidence" value="ECO:0007669"/>
    <property type="project" value="InterPro"/>
</dbReference>
<evidence type="ECO:0000256" key="2">
    <source>
        <dbReference type="PROSITE-ProRule" id="PRU00283"/>
    </source>
</evidence>
<accession>A0A9J5VXD0</accession>
<keyword evidence="5" id="KW-1185">Reference proteome</keyword>
<sequence>YNAFGNYTCQEGTEEFPGVVPRVIEALFKHAADSNHAFLFSFSMLEIYMGYLKDLLTPHSQTTNLSIQTHPNGETEIENLVTIQVNDLNQAMRLYKLGCGFRSTASTNSNRTSSRSHW</sequence>
<evidence type="ECO:0000259" key="3">
    <source>
        <dbReference type="PROSITE" id="PS50067"/>
    </source>
</evidence>